<proteinExistence type="predicted"/>
<evidence type="ECO:0000313" key="1">
    <source>
        <dbReference type="Proteomes" id="UP000887580"/>
    </source>
</evidence>
<sequence length="463" mass="53240">MTRCCVAVNRSNGIVLVAIDGSERQLPSYVSFKEKDPICGQLVLNQLEFYANASVFDIKRIIGRNFDEIQIHSSWPFEVIKNDMDKPLIQVLSCEGSITIHPEEVTAILLKHVKQKIEEFQGKEMDEVVITIPVAFNMDQKIATHVAADLAGFKTVHLLEEPIAASIAYFVDRPIPSAFNMLLFDLGGGTLDLCIFKVEKKKFKVIVNNGDSNLGGKDFDTVLFQHFEKILETKYKITMNEKNRYRLMQKCVEIKHTLSIENETSLDVGEFNPKIDELLKMKRQELQKMIKSKKSFDIEDYKIDEFLRITRHEFEQIYVGEFNPKIEEFLKMKRQDLQKTVESKKSIDIEDFKIDEFLRITRHEFEQMCVPVLNRIQEVFIQIFSKTELTPIDINKVLLVGGGCRMPMIQLFLRNSFPKAEHSCGKNPDEMVAIGAAYFSSFLILDGPQKKVVKNNSSNCNIM</sequence>
<dbReference type="WBParaSite" id="PS1159_v2.g8913.t2">
    <property type="protein sequence ID" value="PS1159_v2.g8913.t2"/>
    <property type="gene ID" value="PS1159_v2.g8913"/>
</dbReference>
<reference evidence="2" key="1">
    <citation type="submission" date="2022-11" db="UniProtKB">
        <authorList>
            <consortium name="WormBaseParasite"/>
        </authorList>
    </citation>
    <scope>IDENTIFICATION</scope>
</reference>
<evidence type="ECO:0000313" key="2">
    <source>
        <dbReference type="WBParaSite" id="PS1159_v2.g8913.t2"/>
    </source>
</evidence>
<accession>A0AC35GVF7</accession>
<dbReference type="Proteomes" id="UP000887580">
    <property type="component" value="Unplaced"/>
</dbReference>
<organism evidence="1 2">
    <name type="scientific">Panagrolaimus sp. PS1159</name>
    <dbReference type="NCBI Taxonomy" id="55785"/>
    <lineage>
        <taxon>Eukaryota</taxon>
        <taxon>Metazoa</taxon>
        <taxon>Ecdysozoa</taxon>
        <taxon>Nematoda</taxon>
        <taxon>Chromadorea</taxon>
        <taxon>Rhabditida</taxon>
        <taxon>Tylenchina</taxon>
        <taxon>Panagrolaimomorpha</taxon>
        <taxon>Panagrolaimoidea</taxon>
        <taxon>Panagrolaimidae</taxon>
        <taxon>Panagrolaimus</taxon>
    </lineage>
</organism>
<protein>
    <submittedName>
        <fullName evidence="2">Heat shock protein 70</fullName>
    </submittedName>
</protein>
<name>A0AC35GVF7_9BILA</name>